<dbReference type="AlphaFoldDB" id="A0A4Z0R9S1"/>
<dbReference type="EMBL" id="SPQQ01000002">
    <property type="protein sequence ID" value="TGE39125.1"/>
    <property type="molecule type" value="Genomic_DNA"/>
</dbReference>
<organism evidence="1 2">
    <name type="scientific">Desulfosporosinus fructosivorans</name>
    <dbReference type="NCBI Taxonomy" id="2018669"/>
    <lineage>
        <taxon>Bacteria</taxon>
        <taxon>Bacillati</taxon>
        <taxon>Bacillota</taxon>
        <taxon>Clostridia</taxon>
        <taxon>Eubacteriales</taxon>
        <taxon>Desulfitobacteriaceae</taxon>
        <taxon>Desulfosporosinus</taxon>
    </lineage>
</organism>
<gene>
    <name evidence="1" type="ORF">E4K67_06575</name>
</gene>
<comment type="caution">
    <text evidence="1">The sequence shown here is derived from an EMBL/GenBank/DDBJ whole genome shotgun (WGS) entry which is preliminary data.</text>
</comment>
<name>A0A4Z0R9S1_9FIRM</name>
<dbReference type="RefSeq" id="WP_135545618.1">
    <property type="nucleotide sequence ID" value="NZ_SPQQ01000002.1"/>
</dbReference>
<sequence length="67" mass="7902">MTVCRVEKQKKQVCTELNHLSTANDLANEVRENKLDCKNEFQTKIDKAIESNNLYYNCETGFHYMKQ</sequence>
<dbReference type="Proteomes" id="UP000298460">
    <property type="component" value="Unassembled WGS sequence"/>
</dbReference>
<evidence type="ECO:0000313" key="1">
    <source>
        <dbReference type="EMBL" id="TGE39125.1"/>
    </source>
</evidence>
<protein>
    <submittedName>
        <fullName evidence="1">Uncharacterized protein</fullName>
    </submittedName>
</protein>
<dbReference type="OrthoDB" id="1799418at2"/>
<reference evidence="1 2" key="1">
    <citation type="submission" date="2019-03" db="EMBL/GenBank/DDBJ databases">
        <title>Draft Genome Sequence of Desulfosporosinus fructosivorans Strain 63.6F, Isolated from Marine Sediment in the Baltic Sea.</title>
        <authorList>
            <person name="Hausmann B."/>
            <person name="Vandieken V."/>
            <person name="Pjevac P."/>
            <person name="Schreck K."/>
            <person name="Herbold C.W."/>
            <person name="Loy A."/>
        </authorList>
    </citation>
    <scope>NUCLEOTIDE SEQUENCE [LARGE SCALE GENOMIC DNA]</scope>
    <source>
        <strain evidence="1 2">63.6F</strain>
    </source>
</reference>
<accession>A0A4Z0R9S1</accession>
<proteinExistence type="predicted"/>
<evidence type="ECO:0000313" key="2">
    <source>
        <dbReference type="Proteomes" id="UP000298460"/>
    </source>
</evidence>
<keyword evidence="2" id="KW-1185">Reference proteome</keyword>